<dbReference type="PANTHER" id="PTHR35795:SF1">
    <property type="entry name" value="BIS(5'-NUCLEOSYL)-TETRAPHOSPHATASE, SYMMETRICAL"/>
    <property type="match status" value="1"/>
</dbReference>
<dbReference type="AlphaFoldDB" id="A0A3A3GQB4"/>
<organism evidence="5 6">
    <name type="scientific">Paenibacillus thiaminolyticus</name>
    <name type="common">Bacillus thiaminolyticus</name>
    <dbReference type="NCBI Taxonomy" id="49283"/>
    <lineage>
        <taxon>Bacteria</taxon>
        <taxon>Bacillati</taxon>
        <taxon>Bacillota</taxon>
        <taxon>Bacilli</taxon>
        <taxon>Bacillales</taxon>
        <taxon>Paenibacillaceae</taxon>
        <taxon>Paenibacillus</taxon>
    </lineage>
</organism>
<keyword evidence="2" id="KW-0547">Nucleotide-binding</keyword>
<accession>A0A3A3GQB4</accession>
<dbReference type="Gene3D" id="1.10.3210.10">
    <property type="entry name" value="Hypothetical protein af1432"/>
    <property type="match status" value="1"/>
</dbReference>
<dbReference type="GO" id="GO:0046872">
    <property type="term" value="F:metal ion binding"/>
    <property type="evidence" value="ECO:0007669"/>
    <property type="project" value="UniProtKB-KW"/>
</dbReference>
<sequence>MNPVYAELKVEASSGDLREDVYRFLARNGCPWTAEHCMKVGEEARRLAVRFGLDSQAAEYAGYLHDISAVYPHHVRVPISRSLGIEVLPEEEAFPMIVHQKLSRQMARDLFHVSEQDILDAVGCHTTLRKQATMIDKVLFVADKIEWDQEGTPPYLKQVEEALEISLGHASYAYVNYLWQRRDTLKVLHPWLRDAYYDLEALTKDEAMPAR</sequence>
<evidence type="ECO:0000313" key="5">
    <source>
        <dbReference type="EMBL" id="RJG26582.1"/>
    </source>
</evidence>
<keyword evidence="1" id="KW-0479">Metal-binding</keyword>
<evidence type="ECO:0000259" key="4">
    <source>
        <dbReference type="PROSITE" id="PS51831"/>
    </source>
</evidence>
<gene>
    <name evidence="5" type="ORF">DQX05_00635</name>
</gene>
<dbReference type="PROSITE" id="PS51831">
    <property type="entry name" value="HD"/>
    <property type="match status" value="1"/>
</dbReference>
<comment type="caution">
    <text evidence="5">The sequence shown here is derived from an EMBL/GenBank/DDBJ whole genome shotgun (WGS) entry which is preliminary data.</text>
</comment>
<dbReference type="Proteomes" id="UP000266177">
    <property type="component" value="Unassembled WGS sequence"/>
</dbReference>
<dbReference type="InterPro" id="IPR005249">
    <property type="entry name" value="YqeK"/>
</dbReference>
<evidence type="ECO:0000256" key="2">
    <source>
        <dbReference type="ARBA" id="ARBA00022741"/>
    </source>
</evidence>
<reference evidence="5 6" key="1">
    <citation type="submission" date="2018-09" db="EMBL/GenBank/DDBJ databases">
        <title>Paenibacillus SK2017-BO5.</title>
        <authorList>
            <person name="Piskunova J.V."/>
            <person name="Dubiley S.A."/>
            <person name="Severinov K.V."/>
        </authorList>
    </citation>
    <scope>NUCLEOTIDE SEQUENCE [LARGE SCALE GENOMIC DNA]</scope>
    <source>
        <strain evidence="5 6">BO5</strain>
    </source>
</reference>
<keyword evidence="3" id="KW-0378">Hydrolase</keyword>
<evidence type="ECO:0000313" key="6">
    <source>
        <dbReference type="Proteomes" id="UP000266177"/>
    </source>
</evidence>
<evidence type="ECO:0000256" key="1">
    <source>
        <dbReference type="ARBA" id="ARBA00022723"/>
    </source>
</evidence>
<dbReference type="Pfam" id="PF01966">
    <property type="entry name" value="HD"/>
    <property type="match status" value="1"/>
</dbReference>
<dbReference type="GO" id="GO:0000166">
    <property type="term" value="F:nucleotide binding"/>
    <property type="evidence" value="ECO:0007669"/>
    <property type="project" value="UniProtKB-KW"/>
</dbReference>
<dbReference type="GO" id="GO:0016787">
    <property type="term" value="F:hydrolase activity"/>
    <property type="evidence" value="ECO:0007669"/>
    <property type="project" value="UniProtKB-KW"/>
</dbReference>
<dbReference type="InterPro" id="IPR051094">
    <property type="entry name" value="Diverse_Catalytic_Enzymes"/>
</dbReference>
<dbReference type="SUPFAM" id="SSF109604">
    <property type="entry name" value="HD-domain/PDEase-like"/>
    <property type="match status" value="1"/>
</dbReference>
<feature type="domain" description="HD" evidence="4">
    <location>
        <begin position="33"/>
        <end position="148"/>
    </location>
</feature>
<dbReference type="PANTHER" id="PTHR35795">
    <property type="entry name" value="SLR1885 PROTEIN"/>
    <property type="match status" value="1"/>
</dbReference>
<protein>
    <submittedName>
        <fullName evidence="5">HD domain-containing protein</fullName>
    </submittedName>
</protein>
<name>A0A3A3GQB4_PANTH</name>
<proteinExistence type="predicted"/>
<dbReference type="NCBIfam" id="TIGR00488">
    <property type="entry name" value="bis(5'-nucleosyl)-tetraphosphatase (symmetrical) YqeK"/>
    <property type="match status" value="1"/>
</dbReference>
<dbReference type="EMBL" id="QYZD01000001">
    <property type="protein sequence ID" value="RJG26582.1"/>
    <property type="molecule type" value="Genomic_DNA"/>
</dbReference>
<dbReference type="InterPro" id="IPR006674">
    <property type="entry name" value="HD_domain"/>
</dbReference>
<dbReference type="OrthoDB" id="5295945at2"/>
<evidence type="ECO:0000256" key="3">
    <source>
        <dbReference type="ARBA" id="ARBA00022801"/>
    </source>
</evidence>
<dbReference type="RefSeq" id="WP_119789996.1">
    <property type="nucleotide sequence ID" value="NZ_QYZD01000001.1"/>
</dbReference>